<protein>
    <recommendedName>
        <fullName evidence="4 10">NADH-ubiquinone oxidoreductase chain 5</fullName>
        <ecNumber evidence="3 10">7.1.1.2</ecNumber>
    </recommendedName>
</protein>
<keyword evidence="10" id="KW-0520">NAD</keyword>
<comment type="function">
    <text evidence="10">Core subunit of the mitochondrial membrane respiratory chain NADH dehydrogenase (Complex I) which catalyzes electron transfer from NADH through the respiratory chain, using ubiquinone as an electron acceptor. Essential for the catalytic activity and assembly of complex I.</text>
</comment>
<reference evidence="14" key="1">
    <citation type="journal article" date="2012" name="BMC Evol. Biol.">
        <title>Pseudoscorpion mitochondria show rearranged genes and genome-wide reductions of RNA gene sizes and inferred structures, yet typical nucleotide composition bias.</title>
        <authorList>
            <person name="Ovchinnikov S."/>
            <person name="Masta S.E."/>
        </authorList>
    </citation>
    <scope>NUCLEOTIDE SEQUENCE</scope>
</reference>
<dbReference type="Pfam" id="PF00662">
    <property type="entry name" value="Proton_antipo_N"/>
    <property type="match status" value="1"/>
</dbReference>
<feature type="transmembrane region" description="Helical" evidence="10">
    <location>
        <begin position="321"/>
        <end position="345"/>
    </location>
</feature>
<keyword evidence="5 10" id="KW-0812">Transmembrane</keyword>
<feature type="transmembrane region" description="Helical" evidence="10">
    <location>
        <begin position="261"/>
        <end position="281"/>
    </location>
</feature>
<feature type="transmembrane region" description="Helical" evidence="10">
    <location>
        <begin position="86"/>
        <end position="104"/>
    </location>
</feature>
<evidence type="ECO:0000256" key="6">
    <source>
        <dbReference type="ARBA" id="ARBA00022982"/>
    </source>
</evidence>
<geneLocation type="mitochondrion" evidence="14"/>
<feature type="transmembrane region" description="Helical" evidence="10">
    <location>
        <begin position="206"/>
        <end position="224"/>
    </location>
</feature>
<feature type="transmembrane region" description="Helical" evidence="10">
    <location>
        <begin position="411"/>
        <end position="435"/>
    </location>
</feature>
<dbReference type="RefSeq" id="YP_006234163.1">
    <property type="nucleotide sequence ID" value="NC_017752.1"/>
</dbReference>
<keyword evidence="8 10" id="KW-0472">Membrane</keyword>
<gene>
    <name evidence="14" type="primary">ND5</name>
</gene>
<feature type="transmembrane region" description="Helical" evidence="10">
    <location>
        <begin position="467"/>
        <end position="486"/>
    </location>
</feature>
<dbReference type="Pfam" id="PF00361">
    <property type="entry name" value="Proton_antipo_M"/>
    <property type="match status" value="1"/>
</dbReference>
<dbReference type="GO" id="GO:0016020">
    <property type="term" value="C:membrane"/>
    <property type="evidence" value="ECO:0007669"/>
    <property type="project" value="UniProtKB-SubCell"/>
</dbReference>
<feature type="transmembrane region" description="Helical" evidence="10">
    <location>
        <begin position="110"/>
        <end position="127"/>
    </location>
</feature>
<evidence type="ECO:0000256" key="11">
    <source>
        <dbReference type="SAM" id="SignalP"/>
    </source>
</evidence>
<comment type="catalytic activity">
    <reaction evidence="9 10">
        <text>a ubiquinone + NADH + 5 H(+)(in) = a ubiquinol + NAD(+) + 4 H(+)(out)</text>
        <dbReference type="Rhea" id="RHEA:29091"/>
        <dbReference type="Rhea" id="RHEA-COMP:9565"/>
        <dbReference type="Rhea" id="RHEA-COMP:9566"/>
        <dbReference type="ChEBI" id="CHEBI:15378"/>
        <dbReference type="ChEBI" id="CHEBI:16389"/>
        <dbReference type="ChEBI" id="CHEBI:17976"/>
        <dbReference type="ChEBI" id="CHEBI:57540"/>
        <dbReference type="ChEBI" id="CHEBI:57945"/>
        <dbReference type="EC" id="7.1.1.2"/>
    </reaction>
</comment>
<dbReference type="EMBL" id="JQ040543">
    <property type="protein sequence ID" value="AEX37721.1"/>
    <property type="molecule type" value="Genomic_DNA"/>
</dbReference>
<name>H9MFH6_9ARAC</name>
<evidence type="ECO:0000256" key="1">
    <source>
        <dbReference type="ARBA" id="ARBA00003257"/>
    </source>
</evidence>
<comment type="subcellular location">
    <subcellularLocation>
        <location evidence="2">Membrane</location>
        <topology evidence="2">Multi-pass membrane protein</topology>
    </subcellularLocation>
</comment>
<dbReference type="EC" id="7.1.1.2" evidence="3 10"/>
<comment type="function">
    <text evidence="1">Core subunit of the mitochondrial membrane respiratory chain NADH dehydrogenase (Complex I) that is believed to belong to the minimal assembly required for catalysis. Complex I functions in the transfer of electrons from NADH to the respiratory chain. The immediate electron acceptor for the enzyme is believed to be ubiquinone.</text>
</comment>
<feature type="transmembrane region" description="Helical" evidence="10">
    <location>
        <begin position="134"/>
        <end position="155"/>
    </location>
</feature>
<evidence type="ECO:0000256" key="5">
    <source>
        <dbReference type="ARBA" id="ARBA00022692"/>
    </source>
</evidence>
<feature type="transmembrane region" description="Helical" evidence="10">
    <location>
        <begin position="365"/>
        <end position="391"/>
    </location>
</feature>
<dbReference type="InterPro" id="IPR001516">
    <property type="entry name" value="Proton_antipo_N"/>
</dbReference>
<feature type="domain" description="NADH-Ubiquinone oxidoreductase (complex I) chain 5 N-terminal" evidence="13">
    <location>
        <begin position="38"/>
        <end position="77"/>
    </location>
</feature>
<keyword evidence="6" id="KW-0249">Electron transport</keyword>
<comment type="similarity">
    <text evidence="10">Belongs to the complex I subunit 5 family.</text>
</comment>
<feature type="transmembrane region" description="Helical" evidence="10">
    <location>
        <begin position="236"/>
        <end position="254"/>
    </location>
</feature>
<evidence type="ECO:0000259" key="12">
    <source>
        <dbReference type="Pfam" id="PF00361"/>
    </source>
</evidence>
<evidence type="ECO:0000259" key="13">
    <source>
        <dbReference type="Pfam" id="PF00662"/>
    </source>
</evidence>
<feature type="signal peptide" evidence="11">
    <location>
        <begin position="1"/>
        <end position="28"/>
    </location>
</feature>
<feature type="transmembrane region" description="Helical" evidence="10">
    <location>
        <begin position="287"/>
        <end position="309"/>
    </location>
</feature>
<organism evidence="14">
    <name type="scientific">Paratemnoides elongatus</name>
    <dbReference type="NCBI Taxonomy" id="51805"/>
    <lineage>
        <taxon>Eukaryota</taxon>
        <taxon>Metazoa</taxon>
        <taxon>Ecdysozoa</taxon>
        <taxon>Arthropoda</taxon>
        <taxon>Chelicerata</taxon>
        <taxon>Arachnida</taxon>
        <taxon>Pseudoscorpiones</taxon>
        <taxon>Cheliferoidea</taxon>
        <taxon>Atemnidae</taxon>
        <taxon>Paratemnoides</taxon>
    </lineage>
</organism>
<evidence type="ECO:0000256" key="8">
    <source>
        <dbReference type="ARBA" id="ARBA00023136"/>
    </source>
</evidence>
<feature type="transmembrane region" description="Helical" evidence="10">
    <location>
        <begin position="175"/>
        <end position="194"/>
    </location>
</feature>
<evidence type="ECO:0000256" key="3">
    <source>
        <dbReference type="ARBA" id="ARBA00012944"/>
    </source>
</evidence>
<dbReference type="GO" id="GO:0015990">
    <property type="term" value="P:electron transport coupled proton transport"/>
    <property type="evidence" value="ECO:0007669"/>
    <property type="project" value="TreeGrafter"/>
</dbReference>
<feature type="transmembrane region" description="Helical" evidence="10">
    <location>
        <begin position="52"/>
        <end position="74"/>
    </location>
</feature>
<keyword evidence="10" id="KW-0830">Ubiquinone</keyword>
<dbReference type="GO" id="GO:0008137">
    <property type="term" value="F:NADH dehydrogenase (ubiquinone) activity"/>
    <property type="evidence" value="ECO:0007669"/>
    <property type="project" value="UniProtKB-EC"/>
</dbReference>
<dbReference type="GO" id="GO:0042773">
    <property type="term" value="P:ATP synthesis coupled electron transport"/>
    <property type="evidence" value="ECO:0007669"/>
    <property type="project" value="InterPro"/>
</dbReference>
<feature type="transmembrane region" description="Helical" evidence="10">
    <location>
        <begin position="441"/>
        <end position="460"/>
    </location>
</feature>
<proteinExistence type="inferred from homology"/>
<keyword evidence="7 10" id="KW-1133">Transmembrane helix</keyword>
<dbReference type="GeneID" id="12354354"/>
<feature type="transmembrane region" description="Helical" evidence="10">
    <location>
        <begin position="506"/>
        <end position="527"/>
    </location>
</feature>
<dbReference type="GO" id="GO:0003954">
    <property type="term" value="F:NADH dehydrogenase activity"/>
    <property type="evidence" value="ECO:0007669"/>
    <property type="project" value="TreeGrafter"/>
</dbReference>
<evidence type="ECO:0000256" key="7">
    <source>
        <dbReference type="ARBA" id="ARBA00022989"/>
    </source>
</evidence>
<evidence type="ECO:0000256" key="9">
    <source>
        <dbReference type="ARBA" id="ARBA00049551"/>
    </source>
</evidence>
<evidence type="ECO:0000256" key="2">
    <source>
        <dbReference type="ARBA" id="ARBA00004141"/>
    </source>
</evidence>
<keyword evidence="11" id="KW-0732">Signal</keyword>
<accession>H9MFH6</accession>
<feature type="chain" id="PRO_5003621653" description="NADH-ubiquinone oxidoreductase chain 5" evidence="11">
    <location>
        <begin position="29"/>
        <end position="538"/>
    </location>
</feature>
<dbReference type="InterPro" id="IPR001750">
    <property type="entry name" value="ND/Mrp_TM"/>
</dbReference>
<dbReference type="PRINTS" id="PR01434">
    <property type="entry name" value="NADHDHGNASE5"/>
</dbReference>
<dbReference type="AlphaFoldDB" id="H9MFH6"/>
<sequence length="538" mass="61644">MVIGFYMFMWFMLLFMVGVMMMMKGSEGFVNKILSVNSSLDIEYEILLDWMSVLFMSVVLMISSMIMLYSYWYMGEGYMSDRFNKILLMFILSMCFLIINPHFLSMILGWDGLGFTSFLLVAFYCNYKSYHSSMITVLFNRIGDLALILFIISLFKYGLFKMNMLEMLEGLEMVWLVLMVAFSKSAQIPFSAWLPAAMAAPTPVSSLVHSSTLVTAGLYVLIRVNSYLEECGLQKWLMMVAMFTLVFASVSAIYEMDFKKIIAMSTLSQLGFMMFILSLGLAELSYMHMLIHAVFKATMFMTAGVLISFKVTQDIRKYGLGLFYYPLVGAIFNISNYSLMGFPFLGGFFSKEMFCVLYVENMSNLVNFIVFYISLLLTVIYSIRLSVYVYVEMSVCKNLELSTKMGMEYPLMVMGLMVCIFGGTMNEIMMTLFFYNGLTHWENNFLLMTVVFGVFMYLILKESFSAYGSYFSSMGLLYFLSGNSLIRNLIISSNFMKLEVGSLEMYGGYGLYSFLWWVGGFNLKLLANYSIIMVSMLL</sequence>
<keyword evidence="10 14" id="KW-0496">Mitochondrion</keyword>
<keyword evidence="10" id="KW-0813">Transport</keyword>
<evidence type="ECO:0000313" key="14">
    <source>
        <dbReference type="EMBL" id="AEX37721.1"/>
    </source>
</evidence>
<evidence type="ECO:0000256" key="10">
    <source>
        <dbReference type="RuleBase" id="RU003404"/>
    </source>
</evidence>
<feature type="domain" description="NADH:quinone oxidoreductase/Mrp antiporter transmembrane" evidence="12">
    <location>
        <begin position="102"/>
        <end position="371"/>
    </location>
</feature>
<dbReference type="PANTHER" id="PTHR42829">
    <property type="entry name" value="NADH-UBIQUINONE OXIDOREDUCTASE CHAIN 5"/>
    <property type="match status" value="1"/>
</dbReference>
<dbReference type="InterPro" id="IPR003945">
    <property type="entry name" value="NU5C-like"/>
</dbReference>
<evidence type="ECO:0000256" key="4">
    <source>
        <dbReference type="ARBA" id="ARBA00021096"/>
    </source>
</evidence>
<dbReference type="CTD" id="4540"/>
<dbReference type="PANTHER" id="PTHR42829:SF2">
    <property type="entry name" value="NADH-UBIQUINONE OXIDOREDUCTASE CHAIN 5"/>
    <property type="match status" value="1"/>
</dbReference>